<evidence type="ECO:0000256" key="3">
    <source>
        <dbReference type="SAM" id="SignalP"/>
    </source>
</evidence>
<dbReference type="Proteomes" id="UP001277761">
    <property type="component" value="Unassembled WGS sequence"/>
</dbReference>
<feature type="domain" description="YncI copper-binding" evidence="4">
    <location>
        <begin position="27"/>
        <end position="148"/>
    </location>
</feature>
<evidence type="ECO:0000259" key="4">
    <source>
        <dbReference type="Pfam" id="PF07987"/>
    </source>
</evidence>
<dbReference type="RefSeq" id="WP_319955787.1">
    <property type="nucleotide sequence ID" value="NZ_JAXAVX010000017.1"/>
</dbReference>
<dbReference type="Pfam" id="PF07987">
    <property type="entry name" value="DUF1775"/>
    <property type="match status" value="1"/>
</dbReference>
<feature type="compositionally biased region" description="Low complexity" evidence="1">
    <location>
        <begin position="168"/>
        <end position="182"/>
    </location>
</feature>
<comment type="caution">
    <text evidence="5">The sequence shown here is derived from an EMBL/GenBank/DDBJ whole genome shotgun (WGS) entry which is preliminary data.</text>
</comment>
<feature type="transmembrane region" description="Helical" evidence="2">
    <location>
        <begin position="191"/>
        <end position="211"/>
    </location>
</feature>
<evidence type="ECO:0000313" key="6">
    <source>
        <dbReference type="Proteomes" id="UP001277761"/>
    </source>
</evidence>
<sequence length="216" mass="22273">MSGRTLRRLLVGTASLALAVPAVADAHIQVRPATAAPDDPAEFTVLVPSERDAHTTTVDLKLPPGLLPFAYGDAPGWKRRLVTAPNGAVERIVWTGRLATDGYATLRFLASTPERPTTLTWKALQRYDDGTVARWIGSPDSESPAPVTRVLAGAARQNAGGEGEDADAATPTAAPAAAPTAAADDDGGDDLALVLAIVALVVALGGTALALRRRSA</sequence>
<dbReference type="EMBL" id="JAXAVX010000017">
    <property type="protein sequence ID" value="MDX8153637.1"/>
    <property type="molecule type" value="Genomic_DNA"/>
</dbReference>
<reference evidence="5 6" key="1">
    <citation type="submission" date="2023-11" db="EMBL/GenBank/DDBJ databases">
        <authorList>
            <person name="Xu M."/>
            <person name="Jiang T."/>
        </authorList>
    </citation>
    <scope>NUCLEOTIDE SEQUENCE [LARGE SCALE GENOMIC DNA]</scope>
    <source>
        <strain evidence="5 6">SD</strain>
    </source>
</reference>
<dbReference type="InterPro" id="IPR012533">
    <property type="entry name" value="YcnI-copper_dom"/>
</dbReference>
<feature type="signal peptide" evidence="3">
    <location>
        <begin position="1"/>
        <end position="24"/>
    </location>
</feature>
<evidence type="ECO:0000256" key="1">
    <source>
        <dbReference type="SAM" id="MobiDB-lite"/>
    </source>
</evidence>
<accession>A0ABU4VP60</accession>
<feature type="region of interest" description="Disordered" evidence="1">
    <location>
        <begin position="155"/>
        <end position="183"/>
    </location>
</feature>
<feature type="chain" id="PRO_5046236558" evidence="3">
    <location>
        <begin position="25"/>
        <end position="216"/>
    </location>
</feature>
<keyword evidence="2" id="KW-0472">Membrane</keyword>
<name>A0ABU4VP60_9ACTN</name>
<keyword evidence="2" id="KW-0812">Transmembrane</keyword>
<dbReference type="Gene3D" id="2.60.40.2230">
    <property type="entry name" value="Uncharacterised protein YcnI-like PF07987, DUF1775"/>
    <property type="match status" value="1"/>
</dbReference>
<keyword evidence="6" id="KW-1185">Reference proteome</keyword>
<organism evidence="5 6">
    <name type="scientific">Patulibacter brassicae</name>
    <dbReference type="NCBI Taxonomy" id="1705717"/>
    <lineage>
        <taxon>Bacteria</taxon>
        <taxon>Bacillati</taxon>
        <taxon>Actinomycetota</taxon>
        <taxon>Thermoleophilia</taxon>
        <taxon>Solirubrobacterales</taxon>
        <taxon>Patulibacteraceae</taxon>
        <taxon>Patulibacter</taxon>
    </lineage>
</organism>
<dbReference type="InterPro" id="IPR038507">
    <property type="entry name" value="YcnI-like_sf"/>
</dbReference>
<keyword evidence="3" id="KW-0732">Signal</keyword>
<proteinExistence type="predicted"/>
<evidence type="ECO:0000313" key="5">
    <source>
        <dbReference type="EMBL" id="MDX8153637.1"/>
    </source>
</evidence>
<gene>
    <name evidence="5" type="ORF">SK069_18715</name>
</gene>
<keyword evidence="2" id="KW-1133">Transmembrane helix</keyword>
<protein>
    <submittedName>
        <fullName evidence="5">DUF1775 domain-containing protein</fullName>
    </submittedName>
</protein>
<evidence type="ECO:0000256" key="2">
    <source>
        <dbReference type="SAM" id="Phobius"/>
    </source>
</evidence>